<dbReference type="AlphaFoldDB" id="A0A128EYN2"/>
<gene>
    <name evidence="1" type="ORF">GMA8713_01079</name>
</gene>
<dbReference type="EMBL" id="FIZY01000007">
    <property type="protein sequence ID" value="CZF79678.1"/>
    <property type="molecule type" value="Genomic_DNA"/>
</dbReference>
<dbReference type="Proteomes" id="UP000073601">
    <property type="component" value="Unassembled WGS sequence"/>
</dbReference>
<protein>
    <submittedName>
        <fullName evidence="1">Uncharacterized protein</fullName>
    </submittedName>
</protein>
<reference evidence="2" key="1">
    <citation type="submission" date="2016-02" db="EMBL/GenBank/DDBJ databases">
        <authorList>
            <person name="Rodrigo-Torres Lidia"/>
            <person name="Arahal R.David."/>
        </authorList>
    </citation>
    <scope>NUCLEOTIDE SEQUENCE [LARGE SCALE GENOMIC DNA]</scope>
    <source>
        <strain evidence="2">CECT 8713</strain>
    </source>
</reference>
<accession>A0A128EYN2</accession>
<dbReference type="OrthoDB" id="5918865at2"/>
<proteinExistence type="predicted"/>
<name>A0A128EYN2_9GAMM</name>
<organism evidence="1 2">
    <name type="scientific">Grimontia marina</name>
    <dbReference type="NCBI Taxonomy" id="646534"/>
    <lineage>
        <taxon>Bacteria</taxon>
        <taxon>Pseudomonadati</taxon>
        <taxon>Pseudomonadota</taxon>
        <taxon>Gammaproteobacteria</taxon>
        <taxon>Vibrionales</taxon>
        <taxon>Vibrionaceae</taxon>
        <taxon>Grimontia</taxon>
    </lineage>
</organism>
<keyword evidence="2" id="KW-1185">Reference proteome</keyword>
<sequence>MTTTYTPTNIKLMRNTLAINGFQSFVRIMKERACCKLPELTQLIVSETGFEFSEVRAWKKHGVDNRSAALALCELAEKYNVYFGLHMLIPTQEVCEAWLTWEQKHPDTVKHAA</sequence>
<dbReference type="RefSeq" id="WP_062706586.1">
    <property type="nucleotide sequence ID" value="NZ_CAWRCI010000007.1"/>
</dbReference>
<evidence type="ECO:0000313" key="2">
    <source>
        <dbReference type="Proteomes" id="UP000073601"/>
    </source>
</evidence>
<evidence type="ECO:0000313" key="1">
    <source>
        <dbReference type="EMBL" id="CZF79678.1"/>
    </source>
</evidence>